<feature type="region of interest" description="Disordered" evidence="1">
    <location>
        <begin position="1"/>
        <end position="47"/>
    </location>
</feature>
<gene>
    <name evidence="3" type="ORF">VKT23_004303</name>
</gene>
<dbReference type="Gene3D" id="2.60.40.1820">
    <property type="match status" value="1"/>
</dbReference>
<sequence length="292" mass="32101">MAYHDPYNERSYGRQQDQHGDSEFNPYANNQQPYATYEQGGPSHDNYATDNYNDNYRPKEFSAGAREKGSASLRRYRDEYRGNLWTRGGRGRCIGRFLCCTIMIAAFLIISIVLALALWIRPPSVVIGSAELDQSGTGVQIQDTGIVVPLQVNITVTNPNYFSVNLKHLKVELSYPVNNNSTSIGQGSKDDIVFPSNSNSSTTFPFNIDYEFADDPNYAVLLDMATKCGVLGGTKSDLTINYKISIGLRILIVNISPSVSNSFSISCPLSDSDLQDLLDKFNLGSLIGGSSG</sequence>
<dbReference type="EMBL" id="JBANRG010000004">
    <property type="protein sequence ID" value="KAK7467246.1"/>
    <property type="molecule type" value="Genomic_DNA"/>
</dbReference>
<evidence type="ECO:0000256" key="1">
    <source>
        <dbReference type="SAM" id="MobiDB-lite"/>
    </source>
</evidence>
<comment type="caution">
    <text evidence="3">The sequence shown here is derived from an EMBL/GenBank/DDBJ whole genome shotgun (WGS) entry which is preliminary data.</text>
</comment>
<keyword evidence="2" id="KW-0812">Transmembrane</keyword>
<evidence type="ECO:0000313" key="4">
    <source>
        <dbReference type="Proteomes" id="UP001498398"/>
    </source>
</evidence>
<feature type="transmembrane region" description="Helical" evidence="2">
    <location>
        <begin position="97"/>
        <end position="120"/>
    </location>
</feature>
<evidence type="ECO:0000313" key="3">
    <source>
        <dbReference type="EMBL" id="KAK7467246.1"/>
    </source>
</evidence>
<reference evidence="3 4" key="1">
    <citation type="submission" date="2024-01" db="EMBL/GenBank/DDBJ databases">
        <title>A draft genome for the cacao thread blight pathogen Marasmiellus scandens.</title>
        <authorList>
            <person name="Baruah I.K."/>
            <person name="Leung J."/>
            <person name="Bukari Y."/>
            <person name="Amoako-Attah I."/>
            <person name="Meinhardt L.W."/>
            <person name="Bailey B.A."/>
            <person name="Cohen S.P."/>
        </authorList>
    </citation>
    <scope>NUCLEOTIDE SEQUENCE [LARGE SCALE GENOMIC DNA]</scope>
    <source>
        <strain evidence="3 4">GH-19</strain>
    </source>
</reference>
<protein>
    <recommendedName>
        <fullName evidence="5">Late embryogenesis abundant protein LEA-2 subgroup domain-containing protein</fullName>
    </recommendedName>
</protein>
<dbReference type="Proteomes" id="UP001498398">
    <property type="component" value="Unassembled WGS sequence"/>
</dbReference>
<dbReference type="SUPFAM" id="SSF117070">
    <property type="entry name" value="LEA14-like"/>
    <property type="match status" value="1"/>
</dbReference>
<keyword evidence="4" id="KW-1185">Reference proteome</keyword>
<accession>A0ABR1JWL7</accession>
<evidence type="ECO:0008006" key="5">
    <source>
        <dbReference type="Google" id="ProtNLM"/>
    </source>
</evidence>
<name>A0ABR1JWL7_9AGAR</name>
<keyword evidence="2" id="KW-1133">Transmembrane helix</keyword>
<evidence type="ECO:0000256" key="2">
    <source>
        <dbReference type="SAM" id="Phobius"/>
    </source>
</evidence>
<organism evidence="3 4">
    <name type="scientific">Marasmiellus scandens</name>
    <dbReference type="NCBI Taxonomy" id="2682957"/>
    <lineage>
        <taxon>Eukaryota</taxon>
        <taxon>Fungi</taxon>
        <taxon>Dikarya</taxon>
        <taxon>Basidiomycota</taxon>
        <taxon>Agaricomycotina</taxon>
        <taxon>Agaricomycetes</taxon>
        <taxon>Agaricomycetidae</taxon>
        <taxon>Agaricales</taxon>
        <taxon>Marasmiineae</taxon>
        <taxon>Omphalotaceae</taxon>
        <taxon>Marasmiellus</taxon>
    </lineage>
</organism>
<proteinExistence type="predicted"/>
<feature type="compositionally biased region" description="Basic and acidic residues" evidence="1">
    <location>
        <begin position="1"/>
        <end position="22"/>
    </location>
</feature>
<keyword evidence="2" id="KW-0472">Membrane</keyword>